<evidence type="ECO:0000313" key="1">
    <source>
        <dbReference type="EMBL" id="PUA32876.1"/>
    </source>
</evidence>
<name>A0A2R7Y5R2_9CREN</name>
<comment type="caution">
    <text evidence="1">The sequence shown here is derived from an EMBL/GenBank/DDBJ whole genome shotgun (WGS) entry which is preliminary data.</text>
</comment>
<dbReference type="AlphaFoldDB" id="A0A2R7Y5R2"/>
<sequence>MMRRKFKEYLAPKKNEADLISGRVFVDKVKLYIDRNVKKASIILDRRVDLNSLLDILKKAGLTYEIINQR</sequence>
<gene>
    <name evidence="1" type="ORF">B7O98_05435</name>
</gene>
<dbReference type="Proteomes" id="UP000244093">
    <property type="component" value="Unassembled WGS sequence"/>
</dbReference>
<reference evidence="1 2" key="1">
    <citation type="journal article" date="2018" name="Syst. Appl. Microbiol.">
        <title>A new symbiotic nanoarchaeote (Candidatus Nanoclepta minutus) and its host (Zestosphaera tikiterensis gen. nov., sp. nov.) from a New Zealand hot spring.</title>
        <authorList>
            <person name="St John E."/>
            <person name="Liu Y."/>
            <person name="Podar M."/>
            <person name="Stott M.B."/>
            <person name="Meneghin J."/>
            <person name="Chen Z."/>
            <person name="Lagutin K."/>
            <person name="Mitchell K."/>
            <person name="Reysenbach A.L."/>
        </authorList>
    </citation>
    <scope>NUCLEOTIDE SEQUENCE [LARGE SCALE GENOMIC DNA]</scope>
    <source>
        <strain evidence="1">NZ3</strain>
    </source>
</reference>
<proteinExistence type="predicted"/>
<evidence type="ECO:0000313" key="2">
    <source>
        <dbReference type="Proteomes" id="UP000244093"/>
    </source>
</evidence>
<dbReference type="EMBL" id="NBVN01000003">
    <property type="protein sequence ID" value="PUA32876.1"/>
    <property type="molecule type" value="Genomic_DNA"/>
</dbReference>
<accession>A0A2R7Y5R2</accession>
<organism evidence="1 2">
    <name type="scientific">Zestosphaera tikiterensis</name>
    <dbReference type="NCBI Taxonomy" id="1973259"/>
    <lineage>
        <taxon>Archaea</taxon>
        <taxon>Thermoproteota</taxon>
        <taxon>Thermoprotei</taxon>
        <taxon>Desulfurococcales</taxon>
        <taxon>Desulfurococcaceae</taxon>
        <taxon>Zestosphaera</taxon>
    </lineage>
</organism>
<protein>
    <submittedName>
        <fullName evidence="1">Uncharacterized protein</fullName>
    </submittedName>
</protein>